<reference evidence="2" key="2">
    <citation type="submission" date="2011-01" db="EMBL/GenBank/DDBJ databases">
        <title>The complete genome of Nitratifractor salsuginis DSM 16511.</title>
        <authorList>
            <consortium name="US DOE Joint Genome Institute (JGI-PGF)"/>
            <person name="Lucas S."/>
            <person name="Copeland A."/>
            <person name="Lapidus A."/>
            <person name="Bruce D."/>
            <person name="Goodwin L."/>
            <person name="Pitluck S."/>
            <person name="Kyrpides N."/>
            <person name="Mavromatis K."/>
            <person name="Ivanova N."/>
            <person name="Mikhailova N."/>
            <person name="Zeytun A."/>
            <person name="Detter J.C."/>
            <person name="Tapia R."/>
            <person name="Han C."/>
            <person name="Land M."/>
            <person name="Hauser L."/>
            <person name="Markowitz V."/>
            <person name="Cheng J.-F."/>
            <person name="Hugenholtz P."/>
            <person name="Woyke T."/>
            <person name="Wu D."/>
            <person name="Tindall B."/>
            <person name="Schuetze A."/>
            <person name="Brambilla E."/>
            <person name="Klenk H.-P."/>
            <person name="Eisen J.A."/>
        </authorList>
    </citation>
    <scope>NUCLEOTIDE SEQUENCE [LARGE SCALE GENOMIC DNA]</scope>
    <source>
        <strain evidence="2">DSM 16511 / JCM 12458 / E9I37-1</strain>
    </source>
</reference>
<dbReference type="STRING" id="749222.Nitsa_1566"/>
<dbReference type="HOGENOM" id="CLU_1980452_0_0_7"/>
<evidence type="ECO:0000313" key="1">
    <source>
        <dbReference type="EMBL" id="ADV46814.1"/>
    </source>
</evidence>
<evidence type="ECO:0000313" key="2">
    <source>
        <dbReference type="Proteomes" id="UP000008633"/>
    </source>
</evidence>
<dbReference type="EMBL" id="CP002452">
    <property type="protein sequence ID" value="ADV46814.1"/>
    <property type="molecule type" value="Genomic_DNA"/>
</dbReference>
<protein>
    <submittedName>
        <fullName evidence="1">Uncharacterized protein</fullName>
    </submittedName>
</protein>
<dbReference type="KEGG" id="nsa:Nitsa_1566"/>
<dbReference type="Proteomes" id="UP000008633">
    <property type="component" value="Chromosome"/>
</dbReference>
<reference evidence="1 2" key="1">
    <citation type="journal article" date="2011" name="Stand. Genomic Sci.">
        <title>Complete genome sequence of Nitratifractor salsuginis type strain (E9I37-1).</title>
        <authorList>
            <person name="Anderson I."/>
            <person name="Sikorski J."/>
            <person name="Zeytun A."/>
            <person name="Nolan M."/>
            <person name="Lapidus A."/>
            <person name="Lucas S."/>
            <person name="Hammon N."/>
            <person name="Deshpande S."/>
            <person name="Cheng J.F."/>
            <person name="Tapia R."/>
            <person name="Han C."/>
            <person name="Goodwin L."/>
            <person name="Pitluck S."/>
            <person name="Liolios K."/>
            <person name="Pagani I."/>
            <person name="Ivanova N."/>
            <person name="Huntemann M."/>
            <person name="Mavromatis K."/>
            <person name="Ovchinikova G."/>
            <person name="Pati A."/>
            <person name="Chen A."/>
            <person name="Palaniappan K."/>
            <person name="Land M."/>
            <person name="Hauser L."/>
            <person name="Brambilla E.M."/>
            <person name="Ngatchou-Djao O.D."/>
            <person name="Rohde M."/>
            <person name="Tindall B.J."/>
            <person name="Goker M."/>
            <person name="Detter J.C."/>
            <person name="Woyke T."/>
            <person name="Bristow J."/>
            <person name="Eisen J.A."/>
            <person name="Markowitz V."/>
            <person name="Hugenholtz P."/>
            <person name="Klenk H.P."/>
            <person name="Kyrpides N.C."/>
        </authorList>
    </citation>
    <scope>NUCLEOTIDE SEQUENCE [LARGE SCALE GENOMIC DNA]</scope>
    <source>
        <strain evidence="2">DSM 16511 / JCM 12458 / E9I37-1</strain>
    </source>
</reference>
<name>E6X0G4_NITSE</name>
<dbReference type="eggNOG" id="ENOG503136D">
    <property type="taxonomic scope" value="Bacteria"/>
</dbReference>
<accession>E6X0G4</accession>
<gene>
    <name evidence="1" type="ordered locus">Nitsa_1566</name>
</gene>
<keyword evidence="2" id="KW-1185">Reference proteome</keyword>
<proteinExistence type="predicted"/>
<dbReference type="RefSeq" id="WP_013554503.1">
    <property type="nucleotide sequence ID" value="NC_014935.1"/>
</dbReference>
<sequence length="133" mass="15734">MAQKEIFSKKIVLALGLLMVFLAIVAFIEGKPPYRDKRIYPIVRSFEPYTIEKSIGGLRILSKEDPKFKEEPDAVNFYKRLQELDRQWAGKHLRLRHDRLEILDDQGKVLKTIAFQNEKERHFVQDYYGVKPQ</sequence>
<organism evidence="1 2">
    <name type="scientific">Nitratifractor salsuginis (strain DSM 16511 / JCM 12458 / E9I37-1)</name>
    <dbReference type="NCBI Taxonomy" id="749222"/>
    <lineage>
        <taxon>Bacteria</taxon>
        <taxon>Pseudomonadati</taxon>
        <taxon>Campylobacterota</taxon>
        <taxon>Epsilonproteobacteria</taxon>
        <taxon>Campylobacterales</taxon>
        <taxon>Sulfurovaceae</taxon>
        <taxon>Nitratifractor</taxon>
    </lineage>
</organism>
<dbReference type="OrthoDB" id="5348017at2"/>
<dbReference type="AlphaFoldDB" id="E6X0G4"/>